<feature type="compositionally biased region" description="Polar residues" evidence="6">
    <location>
        <begin position="506"/>
        <end position="516"/>
    </location>
</feature>
<feature type="compositionally biased region" description="Basic and acidic residues" evidence="6">
    <location>
        <begin position="31"/>
        <end position="40"/>
    </location>
</feature>
<dbReference type="GO" id="GO:0003700">
    <property type="term" value="F:DNA-binding transcription factor activity"/>
    <property type="evidence" value="ECO:0007669"/>
    <property type="project" value="InterPro"/>
</dbReference>
<dbReference type="GO" id="GO:0005634">
    <property type="term" value="C:nucleus"/>
    <property type="evidence" value="ECO:0007669"/>
    <property type="project" value="UniProtKB-SubCell"/>
</dbReference>
<dbReference type="InterPro" id="IPR003657">
    <property type="entry name" value="WRKY_dom"/>
</dbReference>
<feature type="domain" description="WRKY" evidence="7">
    <location>
        <begin position="227"/>
        <end position="293"/>
    </location>
</feature>
<accession>A0AAV0IP08</accession>
<gene>
    <name evidence="8" type="ORF">LITE_LOCUS10261</name>
</gene>
<evidence type="ECO:0000256" key="4">
    <source>
        <dbReference type="ARBA" id="ARBA00023163"/>
    </source>
</evidence>
<keyword evidence="5" id="KW-0539">Nucleus</keyword>
<protein>
    <recommendedName>
        <fullName evidence="7">WRKY domain-containing protein</fullName>
    </recommendedName>
</protein>
<feature type="region of interest" description="Disordered" evidence="6">
    <location>
        <begin position="1"/>
        <end position="40"/>
    </location>
</feature>
<evidence type="ECO:0000313" key="8">
    <source>
        <dbReference type="EMBL" id="CAI0399345.1"/>
    </source>
</evidence>
<dbReference type="InterPro" id="IPR036576">
    <property type="entry name" value="WRKY_dom_sf"/>
</dbReference>
<keyword evidence="9" id="KW-1185">Reference proteome</keyword>
<feature type="region of interest" description="Disordered" evidence="6">
    <location>
        <begin position="379"/>
        <end position="399"/>
    </location>
</feature>
<feature type="compositionally biased region" description="Low complexity" evidence="6">
    <location>
        <begin position="569"/>
        <end position="581"/>
    </location>
</feature>
<evidence type="ECO:0000256" key="3">
    <source>
        <dbReference type="ARBA" id="ARBA00023125"/>
    </source>
</evidence>
<dbReference type="SUPFAM" id="SSF118290">
    <property type="entry name" value="WRKY DNA-binding domain"/>
    <property type="match status" value="1"/>
</dbReference>
<evidence type="ECO:0000256" key="5">
    <source>
        <dbReference type="ARBA" id="ARBA00023242"/>
    </source>
</evidence>
<dbReference type="SMART" id="SM00774">
    <property type="entry name" value="WRKY"/>
    <property type="match status" value="1"/>
</dbReference>
<proteinExistence type="predicted"/>
<dbReference type="PANTHER" id="PTHR31429">
    <property type="entry name" value="WRKY TRANSCRIPTION FACTOR 36-RELATED"/>
    <property type="match status" value="1"/>
</dbReference>
<feature type="compositionally biased region" description="Basic and acidic residues" evidence="6">
    <location>
        <begin position="94"/>
        <end position="110"/>
    </location>
</feature>
<feature type="region of interest" description="Disordered" evidence="6">
    <location>
        <begin position="506"/>
        <end position="600"/>
    </location>
</feature>
<evidence type="ECO:0000256" key="6">
    <source>
        <dbReference type="SAM" id="MobiDB-lite"/>
    </source>
</evidence>
<dbReference type="FunFam" id="2.20.25.80:FF:000002">
    <property type="entry name" value="probable WRKY transcription factor 31"/>
    <property type="match status" value="1"/>
</dbReference>
<name>A0AAV0IP08_9ROSI</name>
<evidence type="ECO:0000256" key="2">
    <source>
        <dbReference type="ARBA" id="ARBA00023015"/>
    </source>
</evidence>
<sequence length="600" mass="63334">MQGACGSNKERSSSSAMDAAAAADSSKPSIKKQEAELKATRAEMAEVMEENRRLKLYLEQIMKEYRSLQTRFHEIMNNNQQDHDPHQQQQQSKKSADSVDNESDHDAKGDNEDDDDEHDLVSLSLGRSPSRELKRTSSANVDVVKLESCLSLTLDYCRFQGMGSSGFEGRQGKEELGAAGGRGEAARDCSPAKAGDGANNNKTARNGDEEQHQNPAKKARVSVRARCDTPTMNDGCQWRKYGQKIAKGNPCPRAYYRCTVGPSCPVRKQVQRCADDMSILITTYEGNHNHPLPMSATTMASTTSAAASMLLSGSSSSSSTAAVPGNLHGLNMYVSDNNNNMNSISSRPPFYFSNNNNNNSPYSPSPSYPTITLDLTSTNNNNILNTSSSPPHSSSSHSNYARFSSRFAPASSLNFGAASEPATWGLHNGAGILNYGIGNVGRSGNAAHYRMSGPAAGPSSSSSHHNQSMLADSTMVAAATKAITADPSFQSALAAALTSIIGKNNNSSGKVVTSSSRGGGDQPSYLMNVKASGDANTAPSSTTSLSRTGSLSHHGQSAAGSGLVFQAPSSSSSSSSPHSYSMPAFTAAARDASTSPSEDN</sequence>
<reference evidence="8" key="1">
    <citation type="submission" date="2022-08" db="EMBL/GenBank/DDBJ databases">
        <authorList>
            <person name="Gutierrez-Valencia J."/>
        </authorList>
    </citation>
    <scope>NUCLEOTIDE SEQUENCE</scope>
</reference>
<keyword evidence="3" id="KW-0238">DNA-binding</keyword>
<evidence type="ECO:0000313" key="9">
    <source>
        <dbReference type="Proteomes" id="UP001154282"/>
    </source>
</evidence>
<feature type="compositionally biased region" description="Low complexity" evidence="6">
    <location>
        <begin position="540"/>
        <end position="555"/>
    </location>
</feature>
<dbReference type="InterPro" id="IPR044810">
    <property type="entry name" value="WRKY_plant"/>
</dbReference>
<dbReference type="Gene3D" id="2.20.25.80">
    <property type="entry name" value="WRKY domain"/>
    <property type="match status" value="1"/>
</dbReference>
<feature type="region of interest" description="Disordered" evidence="6">
    <location>
        <begin position="79"/>
        <end position="139"/>
    </location>
</feature>
<dbReference type="EMBL" id="CAMGYJ010000004">
    <property type="protein sequence ID" value="CAI0399345.1"/>
    <property type="molecule type" value="Genomic_DNA"/>
</dbReference>
<feature type="compositionally biased region" description="Low complexity" evidence="6">
    <location>
        <begin position="13"/>
        <end position="26"/>
    </location>
</feature>
<comment type="caution">
    <text evidence="8">The sequence shown here is derived from an EMBL/GenBank/DDBJ whole genome shotgun (WGS) entry which is preliminary data.</text>
</comment>
<dbReference type="Pfam" id="PF03106">
    <property type="entry name" value="WRKY"/>
    <property type="match status" value="1"/>
</dbReference>
<comment type="subcellular location">
    <subcellularLocation>
        <location evidence="1">Nucleus</location>
    </subcellularLocation>
</comment>
<dbReference type="PROSITE" id="PS50811">
    <property type="entry name" value="WRKY"/>
    <property type="match status" value="1"/>
</dbReference>
<evidence type="ECO:0000256" key="1">
    <source>
        <dbReference type="ARBA" id="ARBA00004123"/>
    </source>
</evidence>
<organism evidence="8 9">
    <name type="scientific">Linum tenue</name>
    <dbReference type="NCBI Taxonomy" id="586396"/>
    <lineage>
        <taxon>Eukaryota</taxon>
        <taxon>Viridiplantae</taxon>
        <taxon>Streptophyta</taxon>
        <taxon>Embryophyta</taxon>
        <taxon>Tracheophyta</taxon>
        <taxon>Spermatophyta</taxon>
        <taxon>Magnoliopsida</taxon>
        <taxon>eudicotyledons</taxon>
        <taxon>Gunneridae</taxon>
        <taxon>Pentapetalae</taxon>
        <taxon>rosids</taxon>
        <taxon>fabids</taxon>
        <taxon>Malpighiales</taxon>
        <taxon>Linaceae</taxon>
        <taxon>Linum</taxon>
    </lineage>
</organism>
<dbReference type="GO" id="GO:0043565">
    <property type="term" value="F:sequence-specific DNA binding"/>
    <property type="evidence" value="ECO:0007669"/>
    <property type="project" value="InterPro"/>
</dbReference>
<dbReference type="PANTHER" id="PTHR31429:SF86">
    <property type="entry name" value="WRKY TRANSCRIPTION FACTOR 61-RELATED"/>
    <property type="match status" value="1"/>
</dbReference>
<feature type="region of interest" description="Disordered" evidence="6">
    <location>
        <begin position="164"/>
        <end position="222"/>
    </location>
</feature>
<evidence type="ECO:0000259" key="7">
    <source>
        <dbReference type="PROSITE" id="PS50811"/>
    </source>
</evidence>
<dbReference type="AlphaFoldDB" id="A0AAV0IP08"/>
<keyword evidence="2" id="KW-0805">Transcription regulation</keyword>
<keyword evidence="4" id="KW-0804">Transcription</keyword>
<dbReference type="Proteomes" id="UP001154282">
    <property type="component" value="Unassembled WGS sequence"/>
</dbReference>